<sequence>MLAVTPGTQLLLSDHMNSAPPPTFAQPRPPSSSPVAPAQRQHRKNRFESKYGQPHHTFDREKAPYPLAYSKHVFEIESIDIRLVHHMNNGSVSFIDLSDEIWTGDASQATTPERSLDLGCGTGSWVIDAAKEWPNCEFVGFDLMDIQIPLKTLLPDYASIAERISWVHGNFLTNKLPFDDDEFDHVHIHGIAHGVPENKASSNVDQQEINRILRPDIIFPLLPKWFTAPLRARPRRSTSVHYPDGTHRGLYPGSDIQSASTLHDHALLESLYKSVFASRFINLNPTAILPNYFTTYFRHVTLGPVISFFMPPVPPLQPLPPQIITSYVIDPNSDTLDSRTSTVFASPNDIRPTSLSFSSASTASTTESSQSPPRFTDTHRKLSSTYDGPDTAPLSQPNGVPDPPKTTSTPSKTYTLDMGMDDEKPTSPSPARKLLRNHLGILNHRSLAMHLYRSYQLVLACQEEMWEELEDRIRNRKEELEPFGWEDDEELSILDHRKKFELLTDRYRTDMQTRTALWCSLTGIGWPFPPREPLSKAELIEEERIRAAMIEARTSAEMDDPPTVCRSIRILVGYKP</sequence>
<dbReference type="Pfam" id="PF13649">
    <property type="entry name" value="Methyltransf_25"/>
    <property type="match status" value="1"/>
</dbReference>
<dbReference type="Gene3D" id="3.40.50.150">
    <property type="entry name" value="Vaccinia Virus protein VP39"/>
    <property type="match status" value="1"/>
</dbReference>
<dbReference type="SUPFAM" id="SSF53335">
    <property type="entry name" value="S-adenosyl-L-methionine-dependent methyltransferases"/>
    <property type="match status" value="1"/>
</dbReference>
<name>A0AAD7E381_9AGAR</name>
<protein>
    <recommendedName>
        <fullName evidence="2">Methyltransferase domain-containing protein</fullName>
    </recommendedName>
</protein>
<evidence type="ECO:0000256" key="1">
    <source>
        <dbReference type="SAM" id="MobiDB-lite"/>
    </source>
</evidence>
<accession>A0AAD7E381</accession>
<feature type="region of interest" description="Disordered" evidence="1">
    <location>
        <begin position="12"/>
        <end position="59"/>
    </location>
</feature>
<dbReference type="InterPro" id="IPR041698">
    <property type="entry name" value="Methyltransf_25"/>
</dbReference>
<reference evidence="3" key="1">
    <citation type="submission" date="2023-03" db="EMBL/GenBank/DDBJ databases">
        <title>Massive genome expansion in bonnet fungi (Mycena s.s.) driven by repeated elements and novel gene families across ecological guilds.</title>
        <authorList>
            <consortium name="Lawrence Berkeley National Laboratory"/>
            <person name="Harder C.B."/>
            <person name="Miyauchi S."/>
            <person name="Viragh M."/>
            <person name="Kuo A."/>
            <person name="Thoen E."/>
            <person name="Andreopoulos B."/>
            <person name="Lu D."/>
            <person name="Skrede I."/>
            <person name="Drula E."/>
            <person name="Henrissat B."/>
            <person name="Morin E."/>
            <person name="Kohler A."/>
            <person name="Barry K."/>
            <person name="LaButti K."/>
            <person name="Morin E."/>
            <person name="Salamov A."/>
            <person name="Lipzen A."/>
            <person name="Mereny Z."/>
            <person name="Hegedus B."/>
            <person name="Baldrian P."/>
            <person name="Stursova M."/>
            <person name="Weitz H."/>
            <person name="Taylor A."/>
            <person name="Grigoriev I.V."/>
            <person name="Nagy L.G."/>
            <person name="Martin F."/>
            <person name="Kauserud H."/>
        </authorList>
    </citation>
    <scope>NUCLEOTIDE SEQUENCE</scope>
    <source>
        <strain evidence="3">9144</strain>
    </source>
</reference>
<proteinExistence type="predicted"/>
<evidence type="ECO:0000313" key="4">
    <source>
        <dbReference type="Proteomes" id="UP001219525"/>
    </source>
</evidence>
<feature type="region of interest" description="Disordered" evidence="1">
    <location>
        <begin position="355"/>
        <end position="431"/>
    </location>
</feature>
<organism evidence="3 4">
    <name type="scientific">Mycena pura</name>
    <dbReference type="NCBI Taxonomy" id="153505"/>
    <lineage>
        <taxon>Eukaryota</taxon>
        <taxon>Fungi</taxon>
        <taxon>Dikarya</taxon>
        <taxon>Basidiomycota</taxon>
        <taxon>Agaricomycotina</taxon>
        <taxon>Agaricomycetes</taxon>
        <taxon>Agaricomycetidae</taxon>
        <taxon>Agaricales</taxon>
        <taxon>Marasmiineae</taxon>
        <taxon>Mycenaceae</taxon>
        <taxon>Mycena</taxon>
    </lineage>
</organism>
<dbReference type="InterPro" id="IPR029063">
    <property type="entry name" value="SAM-dependent_MTases_sf"/>
</dbReference>
<comment type="caution">
    <text evidence="3">The sequence shown here is derived from an EMBL/GenBank/DDBJ whole genome shotgun (WGS) entry which is preliminary data.</text>
</comment>
<feature type="compositionally biased region" description="Pro residues" evidence="1">
    <location>
        <begin position="19"/>
        <end position="32"/>
    </location>
</feature>
<feature type="compositionally biased region" description="Low complexity" evidence="1">
    <location>
        <begin position="355"/>
        <end position="371"/>
    </location>
</feature>
<evidence type="ECO:0000313" key="3">
    <source>
        <dbReference type="EMBL" id="KAJ7225363.1"/>
    </source>
</evidence>
<dbReference type="PANTHER" id="PTHR43591">
    <property type="entry name" value="METHYLTRANSFERASE"/>
    <property type="match status" value="1"/>
</dbReference>
<dbReference type="Proteomes" id="UP001219525">
    <property type="component" value="Unassembled WGS sequence"/>
</dbReference>
<dbReference type="AlphaFoldDB" id="A0AAD7E381"/>
<gene>
    <name evidence="3" type="ORF">GGX14DRAFT_420177</name>
</gene>
<feature type="domain" description="Methyltransferase" evidence="2">
    <location>
        <begin position="116"/>
        <end position="215"/>
    </location>
</feature>
<dbReference type="CDD" id="cd02440">
    <property type="entry name" value="AdoMet_MTases"/>
    <property type="match status" value="1"/>
</dbReference>
<dbReference type="EMBL" id="JARJCW010000004">
    <property type="protein sequence ID" value="KAJ7225363.1"/>
    <property type="molecule type" value="Genomic_DNA"/>
</dbReference>
<evidence type="ECO:0000259" key="2">
    <source>
        <dbReference type="Pfam" id="PF13649"/>
    </source>
</evidence>
<keyword evidence="4" id="KW-1185">Reference proteome</keyword>